<name>A0A183J8P1_9BILA</name>
<dbReference type="Proteomes" id="UP000270296">
    <property type="component" value="Unassembled WGS sequence"/>
</dbReference>
<dbReference type="WBParaSite" id="SBAD_0001264401-mRNA-1">
    <property type="protein sequence ID" value="SBAD_0001264401-mRNA-1"/>
    <property type="gene ID" value="SBAD_0001264401"/>
</dbReference>
<evidence type="ECO:0000313" key="3">
    <source>
        <dbReference type="Proteomes" id="UP000270296"/>
    </source>
</evidence>
<dbReference type="InterPro" id="IPR056551">
    <property type="entry name" value="Beta-prop_NOL10_N"/>
</dbReference>
<dbReference type="OrthoDB" id="5859327at2759"/>
<evidence type="ECO:0000313" key="4">
    <source>
        <dbReference type="WBParaSite" id="SBAD_0001264401-mRNA-1"/>
    </source>
</evidence>
<organism evidence="4">
    <name type="scientific">Soboliphyme baturini</name>
    <dbReference type="NCBI Taxonomy" id="241478"/>
    <lineage>
        <taxon>Eukaryota</taxon>
        <taxon>Metazoa</taxon>
        <taxon>Ecdysozoa</taxon>
        <taxon>Nematoda</taxon>
        <taxon>Enoplea</taxon>
        <taxon>Dorylaimia</taxon>
        <taxon>Dioctophymatida</taxon>
        <taxon>Dioctophymatoidea</taxon>
        <taxon>Soboliphymatidae</taxon>
        <taxon>Soboliphyme</taxon>
    </lineage>
</organism>
<dbReference type="Pfam" id="PF23098">
    <property type="entry name" value="Beta-prop_NOL10_N"/>
    <property type="match status" value="1"/>
</dbReference>
<reference evidence="4" key="1">
    <citation type="submission" date="2016-06" db="UniProtKB">
        <authorList>
            <consortium name="WormBaseParasite"/>
        </authorList>
    </citation>
    <scope>IDENTIFICATION</scope>
</reference>
<evidence type="ECO:0000259" key="1">
    <source>
        <dbReference type="Pfam" id="PF23098"/>
    </source>
</evidence>
<protein>
    <submittedName>
        <fullName evidence="4">BBS1 domain-containing protein</fullName>
    </submittedName>
</protein>
<keyword evidence="3" id="KW-1185">Reference proteome</keyword>
<dbReference type="PANTHER" id="PTHR14927:SF0">
    <property type="entry name" value="NUCLEOLAR PROTEIN 10"/>
    <property type="match status" value="1"/>
</dbReference>
<feature type="domain" description="Nucleolar protein 10-like N-terminal" evidence="1">
    <location>
        <begin position="1"/>
        <end position="71"/>
    </location>
</feature>
<evidence type="ECO:0000313" key="2">
    <source>
        <dbReference type="EMBL" id="VDP46661.1"/>
    </source>
</evidence>
<dbReference type="GO" id="GO:0000462">
    <property type="term" value="P:maturation of SSU-rRNA from tricistronic rRNA transcript (SSU-rRNA, 5.8S rRNA, LSU-rRNA)"/>
    <property type="evidence" value="ECO:0007669"/>
    <property type="project" value="TreeGrafter"/>
</dbReference>
<sequence>MLVSFLNDVKVYNLTAGKSLPEWLSERKRRKLLRGDVELQRRIELIQDFGMPDASSCVQLTNDHNYIYAAGI</sequence>
<dbReference type="GO" id="GO:0030686">
    <property type="term" value="C:90S preribosome"/>
    <property type="evidence" value="ECO:0007669"/>
    <property type="project" value="TreeGrafter"/>
</dbReference>
<gene>
    <name evidence="2" type="ORF">SBAD_LOCUS12239</name>
</gene>
<reference evidence="2 3" key="2">
    <citation type="submission" date="2018-11" db="EMBL/GenBank/DDBJ databases">
        <authorList>
            <consortium name="Pathogen Informatics"/>
        </authorList>
    </citation>
    <scope>NUCLEOTIDE SEQUENCE [LARGE SCALE GENOMIC DNA]</scope>
</reference>
<accession>A0A183J8P1</accession>
<dbReference type="AlphaFoldDB" id="A0A183J8P1"/>
<dbReference type="GO" id="GO:0032040">
    <property type="term" value="C:small-subunit processome"/>
    <property type="evidence" value="ECO:0007669"/>
    <property type="project" value="TreeGrafter"/>
</dbReference>
<dbReference type="PANTHER" id="PTHR14927">
    <property type="entry name" value="NUCLEOLAR PROTEIN 10"/>
    <property type="match status" value="1"/>
</dbReference>
<proteinExistence type="predicted"/>
<dbReference type="EMBL" id="UZAM01017280">
    <property type="protein sequence ID" value="VDP46661.1"/>
    <property type="molecule type" value="Genomic_DNA"/>
</dbReference>
<dbReference type="InterPro" id="IPR040382">
    <property type="entry name" value="NOL10/Enp2"/>
</dbReference>